<dbReference type="Gene3D" id="2.40.160.200">
    <property type="entry name" value="LURP1-related"/>
    <property type="match status" value="1"/>
</dbReference>
<dbReference type="AlphaFoldDB" id="A0A1E5W2D0"/>
<name>A0A1E5W2D0_9POAL</name>
<dbReference type="SUPFAM" id="SSF54518">
    <property type="entry name" value="Tubby C-terminal domain-like"/>
    <property type="match status" value="1"/>
</dbReference>
<dbReference type="Pfam" id="PF04525">
    <property type="entry name" value="LOR"/>
    <property type="match status" value="1"/>
</dbReference>
<dbReference type="PANTHER" id="PTHR31087:SF167">
    <property type="entry name" value="PROTEIN LURP1"/>
    <property type="match status" value="1"/>
</dbReference>
<dbReference type="InterPro" id="IPR038595">
    <property type="entry name" value="LOR_sf"/>
</dbReference>
<dbReference type="InterPro" id="IPR025659">
    <property type="entry name" value="Tubby-like_C"/>
</dbReference>
<reference evidence="2 3" key="1">
    <citation type="submission" date="2016-09" db="EMBL/GenBank/DDBJ databases">
        <title>The draft genome of Dichanthelium oligosanthes: A C3 panicoid grass species.</title>
        <authorList>
            <person name="Studer A.J."/>
            <person name="Schnable J.C."/>
            <person name="Brutnell T.P."/>
        </authorList>
    </citation>
    <scope>NUCLEOTIDE SEQUENCE [LARGE SCALE GENOMIC DNA]</scope>
    <source>
        <strain evidence="3">cv. Kellogg 1175</strain>
        <tissue evidence="2">Leaf</tissue>
    </source>
</reference>
<dbReference type="OrthoDB" id="97518at2759"/>
<gene>
    <name evidence="2" type="ORF">BAE44_0007449</name>
</gene>
<comment type="similarity">
    <text evidence="1">Belongs to the LOR family.</text>
</comment>
<dbReference type="EMBL" id="LWDX02023166">
    <property type="protein sequence ID" value="OEL31532.1"/>
    <property type="molecule type" value="Genomic_DNA"/>
</dbReference>
<dbReference type="STRING" id="888268.A0A1E5W2D0"/>
<dbReference type="PANTHER" id="PTHR31087">
    <property type="match status" value="1"/>
</dbReference>
<evidence type="ECO:0000313" key="2">
    <source>
        <dbReference type="EMBL" id="OEL31532.1"/>
    </source>
</evidence>
<comment type="caution">
    <text evidence="2">The sequence shown here is derived from an EMBL/GenBank/DDBJ whole genome shotgun (WGS) entry which is preliminary data.</text>
</comment>
<dbReference type="InterPro" id="IPR007612">
    <property type="entry name" value="LOR"/>
</dbReference>
<evidence type="ECO:0000256" key="1">
    <source>
        <dbReference type="ARBA" id="ARBA00005437"/>
    </source>
</evidence>
<organism evidence="2 3">
    <name type="scientific">Dichanthelium oligosanthes</name>
    <dbReference type="NCBI Taxonomy" id="888268"/>
    <lineage>
        <taxon>Eukaryota</taxon>
        <taxon>Viridiplantae</taxon>
        <taxon>Streptophyta</taxon>
        <taxon>Embryophyta</taxon>
        <taxon>Tracheophyta</taxon>
        <taxon>Spermatophyta</taxon>
        <taxon>Magnoliopsida</taxon>
        <taxon>Liliopsida</taxon>
        <taxon>Poales</taxon>
        <taxon>Poaceae</taxon>
        <taxon>PACMAD clade</taxon>
        <taxon>Panicoideae</taxon>
        <taxon>Panicodae</taxon>
        <taxon>Paniceae</taxon>
        <taxon>Dichantheliinae</taxon>
        <taxon>Dichanthelium</taxon>
    </lineage>
</organism>
<sequence length="80" mass="8672">MMASSSGYEPLLPQVTRVPSPVEVVSPQFCVPDVVQLTVTKKFMSLTRGNFTVTDPNDAIVLQVKGSVLSVPNRRVLLDA</sequence>
<dbReference type="Proteomes" id="UP000095767">
    <property type="component" value="Unassembled WGS sequence"/>
</dbReference>
<proteinExistence type="inferred from homology"/>
<evidence type="ECO:0008006" key="4">
    <source>
        <dbReference type="Google" id="ProtNLM"/>
    </source>
</evidence>
<protein>
    <recommendedName>
        <fullName evidence="4">Protein LURP-one-related 15</fullName>
    </recommendedName>
</protein>
<evidence type="ECO:0000313" key="3">
    <source>
        <dbReference type="Proteomes" id="UP000095767"/>
    </source>
</evidence>
<accession>A0A1E5W2D0</accession>
<keyword evidence="3" id="KW-1185">Reference proteome</keyword>